<feature type="domain" description="RNA polymerase sigma factor 70 region 4 type 2" evidence="7">
    <location>
        <begin position="104"/>
        <end position="154"/>
    </location>
</feature>
<gene>
    <name evidence="8" type="ORF">MNBD_GAMMA01-445</name>
</gene>
<evidence type="ECO:0000256" key="1">
    <source>
        <dbReference type="ARBA" id="ARBA00010641"/>
    </source>
</evidence>
<dbReference type="PANTHER" id="PTHR43133">
    <property type="entry name" value="RNA POLYMERASE ECF-TYPE SIGMA FACTO"/>
    <property type="match status" value="1"/>
</dbReference>
<accession>A0A3B0UTP4</accession>
<dbReference type="NCBIfam" id="TIGR02937">
    <property type="entry name" value="sigma70-ECF"/>
    <property type="match status" value="1"/>
</dbReference>
<dbReference type="InterPro" id="IPR014284">
    <property type="entry name" value="RNA_pol_sigma-70_dom"/>
</dbReference>
<feature type="domain" description="RNA polymerase sigma-70 region 2" evidence="6">
    <location>
        <begin position="10"/>
        <end position="72"/>
    </location>
</feature>
<name>A0A3B0UTP4_9ZZZZ</name>
<evidence type="ECO:0000256" key="3">
    <source>
        <dbReference type="ARBA" id="ARBA00023082"/>
    </source>
</evidence>
<evidence type="ECO:0008006" key="9">
    <source>
        <dbReference type="Google" id="ProtNLM"/>
    </source>
</evidence>
<sequence>MNIWFRLQVNNNQNGLYAVCYQMLKNSLEAEEVVQDSFLKLWQAQKNGKKHNKAWLYQVARNQCLDLIRKRQYEIKYQQHSLLNQQVSRSACDDLLNTELSQHINAAIEELQEPYKSLIVLREISQLSYQQLADVLNLSVAQTKVYLYRARKMLQQKLINLN</sequence>
<dbReference type="GO" id="GO:0006352">
    <property type="term" value="P:DNA-templated transcription initiation"/>
    <property type="evidence" value="ECO:0007669"/>
    <property type="project" value="InterPro"/>
</dbReference>
<keyword evidence="2" id="KW-0805">Transcription regulation</keyword>
<dbReference type="Gene3D" id="1.10.10.10">
    <property type="entry name" value="Winged helix-like DNA-binding domain superfamily/Winged helix DNA-binding domain"/>
    <property type="match status" value="1"/>
</dbReference>
<keyword evidence="3" id="KW-0731">Sigma factor</keyword>
<dbReference type="InterPro" id="IPR013249">
    <property type="entry name" value="RNA_pol_sigma70_r4_t2"/>
</dbReference>
<evidence type="ECO:0000259" key="7">
    <source>
        <dbReference type="Pfam" id="PF08281"/>
    </source>
</evidence>
<evidence type="ECO:0000256" key="2">
    <source>
        <dbReference type="ARBA" id="ARBA00023015"/>
    </source>
</evidence>
<dbReference type="InterPro" id="IPR013324">
    <property type="entry name" value="RNA_pol_sigma_r3/r4-like"/>
</dbReference>
<comment type="similarity">
    <text evidence="1">Belongs to the sigma-70 factor family. ECF subfamily.</text>
</comment>
<reference evidence="8" key="1">
    <citation type="submission" date="2018-06" db="EMBL/GenBank/DDBJ databases">
        <authorList>
            <person name="Zhirakovskaya E."/>
        </authorList>
    </citation>
    <scope>NUCLEOTIDE SEQUENCE</scope>
</reference>
<dbReference type="AlphaFoldDB" id="A0A3B0UTP4"/>
<dbReference type="CDD" id="cd06171">
    <property type="entry name" value="Sigma70_r4"/>
    <property type="match status" value="1"/>
</dbReference>
<keyword evidence="4" id="KW-0238">DNA-binding</keyword>
<dbReference type="SUPFAM" id="SSF88946">
    <property type="entry name" value="Sigma2 domain of RNA polymerase sigma factors"/>
    <property type="match status" value="1"/>
</dbReference>
<dbReference type="InterPro" id="IPR036388">
    <property type="entry name" value="WH-like_DNA-bd_sf"/>
</dbReference>
<dbReference type="Pfam" id="PF04542">
    <property type="entry name" value="Sigma70_r2"/>
    <property type="match status" value="1"/>
</dbReference>
<evidence type="ECO:0000259" key="6">
    <source>
        <dbReference type="Pfam" id="PF04542"/>
    </source>
</evidence>
<dbReference type="Gene3D" id="1.10.1740.10">
    <property type="match status" value="1"/>
</dbReference>
<dbReference type="PANTHER" id="PTHR43133:SF8">
    <property type="entry name" value="RNA POLYMERASE SIGMA FACTOR HI_1459-RELATED"/>
    <property type="match status" value="1"/>
</dbReference>
<organism evidence="8">
    <name type="scientific">hydrothermal vent metagenome</name>
    <dbReference type="NCBI Taxonomy" id="652676"/>
    <lineage>
        <taxon>unclassified sequences</taxon>
        <taxon>metagenomes</taxon>
        <taxon>ecological metagenomes</taxon>
    </lineage>
</organism>
<evidence type="ECO:0000256" key="4">
    <source>
        <dbReference type="ARBA" id="ARBA00023125"/>
    </source>
</evidence>
<dbReference type="SUPFAM" id="SSF88659">
    <property type="entry name" value="Sigma3 and sigma4 domains of RNA polymerase sigma factors"/>
    <property type="match status" value="1"/>
</dbReference>
<protein>
    <recommendedName>
        <fullName evidence="9">RNA polymerase ECF-type sigma factor</fullName>
    </recommendedName>
</protein>
<dbReference type="GO" id="GO:0003677">
    <property type="term" value="F:DNA binding"/>
    <property type="evidence" value="ECO:0007669"/>
    <property type="project" value="UniProtKB-KW"/>
</dbReference>
<keyword evidence="5" id="KW-0804">Transcription</keyword>
<dbReference type="EMBL" id="UOEW01000071">
    <property type="protein sequence ID" value="VAW34495.1"/>
    <property type="molecule type" value="Genomic_DNA"/>
</dbReference>
<evidence type="ECO:0000313" key="8">
    <source>
        <dbReference type="EMBL" id="VAW34495.1"/>
    </source>
</evidence>
<proteinExistence type="inferred from homology"/>
<dbReference type="InterPro" id="IPR013325">
    <property type="entry name" value="RNA_pol_sigma_r2"/>
</dbReference>
<dbReference type="InterPro" id="IPR039425">
    <property type="entry name" value="RNA_pol_sigma-70-like"/>
</dbReference>
<evidence type="ECO:0000256" key="5">
    <source>
        <dbReference type="ARBA" id="ARBA00023163"/>
    </source>
</evidence>
<dbReference type="Pfam" id="PF08281">
    <property type="entry name" value="Sigma70_r4_2"/>
    <property type="match status" value="1"/>
</dbReference>
<dbReference type="InterPro" id="IPR007627">
    <property type="entry name" value="RNA_pol_sigma70_r2"/>
</dbReference>
<dbReference type="GO" id="GO:0016987">
    <property type="term" value="F:sigma factor activity"/>
    <property type="evidence" value="ECO:0007669"/>
    <property type="project" value="UniProtKB-KW"/>
</dbReference>